<dbReference type="RefSeq" id="WP_167361542.1">
    <property type="nucleotide sequence ID" value="NZ_FMCV01000021.1"/>
</dbReference>
<evidence type="ECO:0000313" key="12">
    <source>
        <dbReference type="Proteomes" id="UP000198551"/>
    </source>
</evidence>
<dbReference type="EC" id="2.2.1.2" evidence="5 10"/>
<dbReference type="SUPFAM" id="SSF51569">
    <property type="entry name" value="Aldolase"/>
    <property type="match status" value="1"/>
</dbReference>
<comment type="caution">
    <text evidence="10">Lacks conserved residue(s) required for the propagation of feature annotation.</text>
</comment>
<dbReference type="HAMAP" id="MF_00493">
    <property type="entry name" value="Transaldolase_2"/>
    <property type="match status" value="1"/>
</dbReference>
<evidence type="ECO:0000256" key="7">
    <source>
        <dbReference type="ARBA" id="ARBA00022679"/>
    </source>
</evidence>
<sequence length="349" mass="36360">MTENLRRLAEAGVTIWRDDPAAVGPGQPPVSGLAVGVAALRVGLTAPDGGATPAAAGDDLDDAVRRAGADVARRAADALRPGYDASGGRDGLVSLEIDPRLADDPDGTVAEARRLVELVDRPNLLLAIPATAAAPAAVTALLAEGIGVNVTLVYAPAQLRTVLDAVREGLTAAEGFPPAIVSVPVADVDTEVDKRLWAIGTDSSARLRGTAALAGARMAYAAFENALRGRDWAGLTALGGPRPRLAWTSTQVRDPYYLETRYVDELVVPGVLTVLSAATLAAVVKGSEVRGDRVHGSYEDAHAALERLTAIGVDHDDVHRVLREKALARATTAWLRLRDTAAAQRQPVG</sequence>
<evidence type="ECO:0000256" key="6">
    <source>
        <dbReference type="ARBA" id="ARBA00022490"/>
    </source>
</evidence>
<comment type="pathway">
    <text evidence="3 10">Carbohydrate degradation; pentose phosphate pathway; D-glyceraldehyde 3-phosphate and beta-D-fructose 6-phosphate from D-ribose 5-phosphate and D-xylulose 5-phosphate (non-oxidative stage): step 2/3.</text>
</comment>
<dbReference type="PIRSF" id="PIRSF036915">
    <property type="entry name" value="Trnald_Bac_Plnt"/>
    <property type="match status" value="1"/>
</dbReference>
<evidence type="ECO:0000256" key="2">
    <source>
        <dbReference type="ARBA" id="ARBA00004496"/>
    </source>
</evidence>
<dbReference type="GO" id="GO:0005975">
    <property type="term" value="P:carbohydrate metabolic process"/>
    <property type="evidence" value="ECO:0007669"/>
    <property type="project" value="InterPro"/>
</dbReference>
<protein>
    <recommendedName>
        <fullName evidence="5 10">Transaldolase</fullName>
        <ecNumber evidence="5 10">2.2.1.2</ecNumber>
    </recommendedName>
</protein>
<dbReference type="GO" id="GO:0004801">
    <property type="term" value="F:transaldolase activity"/>
    <property type="evidence" value="ECO:0007669"/>
    <property type="project" value="UniProtKB-UniRule"/>
</dbReference>
<evidence type="ECO:0000313" key="11">
    <source>
        <dbReference type="EMBL" id="SCF37160.1"/>
    </source>
</evidence>
<comment type="catalytic activity">
    <reaction evidence="10">
        <text>D-sedoheptulose 7-phosphate + D-glyceraldehyde 3-phosphate = D-erythrose 4-phosphate + beta-D-fructose 6-phosphate</text>
        <dbReference type="Rhea" id="RHEA:17053"/>
        <dbReference type="ChEBI" id="CHEBI:16897"/>
        <dbReference type="ChEBI" id="CHEBI:57483"/>
        <dbReference type="ChEBI" id="CHEBI:57634"/>
        <dbReference type="ChEBI" id="CHEBI:59776"/>
        <dbReference type="EC" id="2.2.1.2"/>
    </reaction>
</comment>
<dbReference type="Proteomes" id="UP000198551">
    <property type="component" value="Unassembled WGS sequence"/>
</dbReference>
<accession>A0A1C4ZW26</accession>
<proteinExistence type="inferred from homology"/>
<evidence type="ECO:0000256" key="5">
    <source>
        <dbReference type="ARBA" id="ARBA00013151"/>
    </source>
</evidence>
<evidence type="ECO:0000256" key="10">
    <source>
        <dbReference type="HAMAP-Rule" id="MF_00493"/>
    </source>
</evidence>
<organism evidence="11 12">
    <name type="scientific">Micromonospora marina</name>
    <dbReference type="NCBI Taxonomy" id="307120"/>
    <lineage>
        <taxon>Bacteria</taxon>
        <taxon>Bacillati</taxon>
        <taxon>Actinomycetota</taxon>
        <taxon>Actinomycetes</taxon>
        <taxon>Micromonosporales</taxon>
        <taxon>Micromonosporaceae</taxon>
        <taxon>Micromonospora</taxon>
    </lineage>
</organism>
<reference evidence="12" key="1">
    <citation type="submission" date="2016-06" db="EMBL/GenBank/DDBJ databases">
        <authorList>
            <person name="Varghese N."/>
        </authorList>
    </citation>
    <scope>NUCLEOTIDE SEQUENCE [LARGE SCALE GENOMIC DNA]</scope>
    <source>
        <strain evidence="12">DSM 45555</strain>
    </source>
</reference>
<dbReference type="PANTHER" id="PTHR10683">
    <property type="entry name" value="TRANSALDOLASE"/>
    <property type="match status" value="1"/>
</dbReference>
<evidence type="ECO:0000256" key="9">
    <source>
        <dbReference type="ARBA" id="ARBA00023270"/>
    </source>
</evidence>
<dbReference type="GO" id="GO:0005737">
    <property type="term" value="C:cytoplasm"/>
    <property type="evidence" value="ECO:0007669"/>
    <property type="project" value="UniProtKB-SubCell"/>
</dbReference>
<comment type="similarity">
    <text evidence="4 10">Belongs to the transaldolase family. Type 2 subfamily.</text>
</comment>
<gene>
    <name evidence="10" type="primary">tal</name>
    <name evidence="11" type="ORF">GA0070215_12127</name>
</gene>
<dbReference type="AlphaFoldDB" id="A0A1C4ZW26"/>
<dbReference type="EMBL" id="FMCV01000021">
    <property type="protein sequence ID" value="SCF37160.1"/>
    <property type="molecule type" value="Genomic_DNA"/>
</dbReference>
<keyword evidence="8 10" id="KW-0570">Pentose shunt</keyword>
<dbReference type="InterPro" id="IPR004732">
    <property type="entry name" value="Transaldolase_2"/>
</dbReference>
<dbReference type="PANTHER" id="PTHR10683:SF31">
    <property type="entry name" value="TRANSALDOLASE"/>
    <property type="match status" value="1"/>
</dbReference>
<evidence type="ECO:0000256" key="8">
    <source>
        <dbReference type="ARBA" id="ARBA00023126"/>
    </source>
</evidence>
<dbReference type="UniPathway" id="UPA00115">
    <property type="reaction ID" value="UER00414"/>
</dbReference>
<dbReference type="Pfam" id="PF00923">
    <property type="entry name" value="TAL_FSA"/>
    <property type="match status" value="1"/>
</dbReference>
<keyword evidence="9 10" id="KW-0704">Schiff base</keyword>
<dbReference type="Gene3D" id="3.20.20.70">
    <property type="entry name" value="Aldolase class I"/>
    <property type="match status" value="1"/>
</dbReference>
<keyword evidence="6 10" id="KW-0963">Cytoplasm</keyword>
<keyword evidence="7 10" id="KW-0808">Transferase</keyword>
<keyword evidence="12" id="KW-1185">Reference proteome</keyword>
<name>A0A1C4ZW26_9ACTN</name>
<evidence type="ECO:0000256" key="1">
    <source>
        <dbReference type="ARBA" id="ARBA00003518"/>
    </source>
</evidence>
<comment type="subcellular location">
    <subcellularLocation>
        <location evidence="2 10">Cytoplasm</location>
    </subcellularLocation>
</comment>
<dbReference type="InterPro" id="IPR001585">
    <property type="entry name" value="TAL/FSA"/>
</dbReference>
<evidence type="ECO:0000256" key="4">
    <source>
        <dbReference type="ARBA" id="ARBA00008426"/>
    </source>
</evidence>
<dbReference type="GO" id="GO:0006098">
    <property type="term" value="P:pentose-phosphate shunt"/>
    <property type="evidence" value="ECO:0007669"/>
    <property type="project" value="UniProtKB-UniRule"/>
</dbReference>
<comment type="function">
    <text evidence="1 10">Transaldolase is important for the balance of metabolites in the pentose-phosphate pathway.</text>
</comment>
<dbReference type="InterPro" id="IPR013785">
    <property type="entry name" value="Aldolase_TIM"/>
</dbReference>
<evidence type="ECO:0000256" key="3">
    <source>
        <dbReference type="ARBA" id="ARBA00004857"/>
    </source>
</evidence>